<name>A0A9D1LGB9_9BURK</name>
<gene>
    <name evidence="4" type="ORF">IAC56_05625</name>
</gene>
<dbReference type="PANTHER" id="PTHR43344:SF13">
    <property type="entry name" value="PHOSPHATASE RV3661-RELATED"/>
    <property type="match status" value="1"/>
</dbReference>
<dbReference type="GO" id="GO:0046872">
    <property type="term" value="F:metal ion binding"/>
    <property type="evidence" value="ECO:0007669"/>
    <property type="project" value="UniProtKB-KW"/>
</dbReference>
<keyword evidence="1" id="KW-0479">Metal-binding</keyword>
<proteinExistence type="predicted"/>
<dbReference type="InterPro" id="IPR036412">
    <property type="entry name" value="HAD-like_sf"/>
</dbReference>
<evidence type="ECO:0000256" key="3">
    <source>
        <dbReference type="ARBA" id="ARBA00022842"/>
    </source>
</evidence>
<dbReference type="EMBL" id="DVMY01000086">
    <property type="protein sequence ID" value="HIU37736.1"/>
    <property type="molecule type" value="Genomic_DNA"/>
</dbReference>
<sequence length="227" mass="25886">MKLAIFDMDGTLMPIDVGVVWVDFLAQKSGADLSEELALSKRYLEDYRCGRFQVEPFMRFHMGLLARFSRQNIERLRERFVEEIIRPNVTSAAKNLVQSMRLSNYTLLMATGTQAFISEPVAELFGIEHLLATRPEQSPSGEFNGKFYGGFCYGEHKIERLKEFCEKHAIPLEDLSDSVVYTDSITDLPLLQFVESFHGHVVATNPDPQLKEQAQKSGWAVLKLFDK</sequence>
<dbReference type="NCBIfam" id="TIGR01488">
    <property type="entry name" value="HAD-SF-IB"/>
    <property type="match status" value="1"/>
</dbReference>
<dbReference type="InterPro" id="IPR050582">
    <property type="entry name" value="HAD-like_SerB"/>
</dbReference>
<comment type="caution">
    <text evidence="4">The sequence shown here is derived from an EMBL/GenBank/DDBJ whole genome shotgun (WGS) entry which is preliminary data.</text>
</comment>
<dbReference type="Pfam" id="PF12710">
    <property type="entry name" value="HAD"/>
    <property type="match status" value="1"/>
</dbReference>
<keyword evidence="2 4" id="KW-0378">Hydrolase</keyword>
<reference evidence="4" key="1">
    <citation type="submission" date="2020-10" db="EMBL/GenBank/DDBJ databases">
        <authorList>
            <person name="Gilroy R."/>
        </authorList>
    </citation>
    <scope>NUCLEOTIDE SEQUENCE</scope>
    <source>
        <strain evidence="4">7463</strain>
    </source>
</reference>
<reference evidence="4" key="2">
    <citation type="journal article" date="2021" name="PeerJ">
        <title>Extensive microbial diversity within the chicken gut microbiome revealed by metagenomics and culture.</title>
        <authorList>
            <person name="Gilroy R."/>
            <person name="Ravi A."/>
            <person name="Getino M."/>
            <person name="Pursley I."/>
            <person name="Horton D.L."/>
            <person name="Alikhan N.F."/>
            <person name="Baker D."/>
            <person name="Gharbi K."/>
            <person name="Hall N."/>
            <person name="Watson M."/>
            <person name="Adriaenssens E.M."/>
            <person name="Foster-Nyarko E."/>
            <person name="Jarju S."/>
            <person name="Secka A."/>
            <person name="Antonio M."/>
            <person name="Oren A."/>
            <person name="Chaudhuri R.R."/>
            <person name="La Ragione R."/>
            <person name="Hildebrand F."/>
            <person name="Pallen M.J."/>
        </authorList>
    </citation>
    <scope>NUCLEOTIDE SEQUENCE</scope>
    <source>
        <strain evidence="4">7463</strain>
    </source>
</reference>
<keyword evidence="3" id="KW-0460">Magnesium</keyword>
<evidence type="ECO:0000313" key="4">
    <source>
        <dbReference type="EMBL" id="HIU37736.1"/>
    </source>
</evidence>
<dbReference type="GO" id="GO:0016787">
    <property type="term" value="F:hydrolase activity"/>
    <property type="evidence" value="ECO:0007669"/>
    <property type="project" value="UniProtKB-KW"/>
</dbReference>
<dbReference type="Gene3D" id="1.20.1440.100">
    <property type="entry name" value="SG protein - dephosphorylation function"/>
    <property type="match status" value="1"/>
</dbReference>
<evidence type="ECO:0000256" key="2">
    <source>
        <dbReference type="ARBA" id="ARBA00022801"/>
    </source>
</evidence>
<accession>A0A9D1LGB9</accession>
<organism evidence="4 5">
    <name type="scientific">Candidatus Aphodousia faecigallinarum</name>
    <dbReference type="NCBI Taxonomy" id="2840677"/>
    <lineage>
        <taxon>Bacteria</taxon>
        <taxon>Pseudomonadati</taxon>
        <taxon>Pseudomonadota</taxon>
        <taxon>Betaproteobacteria</taxon>
        <taxon>Burkholderiales</taxon>
        <taxon>Sutterellaceae</taxon>
        <taxon>Sutterellaceae incertae sedis</taxon>
        <taxon>Candidatus Aphodousia</taxon>
    </lineage>
</organism>
<evidence type="ECO:0000256" key="1">
    <source>
        <dbReference type="ARBA" id="ARBA00022723"/>
    </source>
</evidence>
<dbReference type="InterPro" id="IPR023214">
    <property type="entry name" value="HAD_sf"/>
</dbReference>
<dbReference type="Proteomes" id="UP000824083">
    <property type="component" value="Unassembled WGS sequence"/>
</dbReference>
<dbReference type="Gene3D" id="3.40.50.1000">
    <property type="entry name" value="HAD superfamily/HAD-like"/>
    <property type="match status" value="1"/>
</dbReference>
<protein>
    <submittedName>
        <fullName evidence="4">HAD-IB family hydrolase</fullName>
    </submittedName>
</protein>
<dbReference type="SUPFAM" id="SSF56784">
    <property type="entry name" value="HAD-like"/>
    <property type="match status" value="1"/>
</dbReference>
<dbReference type="AlphaFoldDB" id="A0A9D1LGB9"/>
<evidence type="ECO:0000313" key="5">
    <source>
        <dbReference type="Proteomes" id="UP000824083"/>
    </source>
</evidence>
<dbReference type="NCBIfam" id="TIGR01490">
    <property type="entry name" value="HAD-SF-IB-hyp1"/>
    <property type="match status" value="1"/>
</dbReference>
<dbReference type="PANTHER" id="PTHR43344">
    <property type="entry name" value="PHOSPHOSERINE PHOSPHATASE"/>
    <property type="match status" value="1"/>
</dbReference>
<dbReference type="InterPro" id="IPR006385">
    <property type="entry name" value="HAD_hydro_SerB1"/>
</dbReference>